<comment type="catalytic activity">
    <reaction evidence="1">
        <text>ATP + protein L-histidine = ADP + protein N-phospho-L-histidine.</text>
        <dbReference type="EC" id="2.7.13.3"/>
    </reaction>
</comment>
<evidence type="ECO:0000256" key="1">
    <source>
        <dbReference type="ARBA" id="ARBA00000085"/>
    </source>
</evidence>
<keyword evidence="5" id="KW-0418">Kinase</keyword>
<evidence type="ECO:0000256" key="4">
    <source>
        <dbReference type="ARBA" id="ARBA00022679"/>
    </source>
</evidence>
<feature type="compositionally biased region" description="Basic residues" evidence="7">
    <location>
        <begin position="698"/>
        <end position="707"/>
    </location>
</feature>
<dbReference type="OrthoDB" id="60033at2759"/>
<keyword evidence="8" id="KW-1133">Transmembrane helix</keyword>
<dbReference type="InterPro" id="IPR001789">
    <property type="entry name" value="Sig_transdc_resp-reg_receiver"/>
</dbReference>
<dbReference type="GO" id="GO:0009927">
    <property type="term" value="F:histidine phosphotransfer kinase activity"/>
    <property type="evidence" value="ECO:0007669"/>
    <property type="project" value="TreeGrafter"/>
</dbReference>
<dbReference type="PANTHER" id="PTHR43047">
    <property type="entry name" value="TWO-COMPONENT HISTIDINE PROTEIN KINASE"/>
    <property type="match status" value="1"/>
</dbReference>
<dbReference type="SMART" id="SM00387">
    <property type="entry name" value="HATPase_c"/>
    <property type="match status" value="1"/>
</dbReference>
<dbReference type="SUPFAM" id="SSF52172">
    <property type="entry name" value="CheY-like"/>
    <property type="match status" value="1"/>
</dbReference>
<keyword evidence="8" id="KW-0812">Transmembrane</keyword>
<feature type="transmembrane region" description="Helical" evidence="8">
    <location>
        <begin position="242"/>
        <end position="259"/>
    </location>
</feature>
<dbReference type="Pfam" id="PF00512">
    <property type="entry name" value="HisKA"/>
    <property type="match status" value="1"/>
</dbReference>
<dbReference type="Pfam" id="PF00072">
    <property type="entry name" value="Response_reg"/>
    <property type="match status" value="1"/>
</dbReference>
<evidence type="ECO:0000256" key="7">
    <source>
        <dbReference type="SAM" id="MobiDB-lite"/>
    </source>
</evidence>
<keyword evidence="8" id="KW-0472">Membrane</keyword>
<keyword evidence="3 6" id="KW-0597">Phosphoprotein</keyword>
<dbReference type="CDD" id="cd00082">
    <property type="entry name" value="HisKA"/>
    <property type="match status" value="1"/>
</dbReference>
<dbReference type="SUPFAM" id="SSF47384">
    <property type="entry name" value="Homodimeric domain of signal transducing histidine kinase"/>
    <property type="match status" value="1"/>
</dbReference>
<feature type="region of interest" description="Disordered" evidence="7">
    <location>
        <begin position="727"/>
        <end position="772"/>
    </location>
</feature>
<evidence type="ECO:0000259" key="10">
    <source>
        <dbReference type="PROSITE" id="PS50110"/>
    </source>
</evidence>
<dbReference type="PRINTS" id="PR00344">
    <property type="entry name" value="BCTRLSENSOR"/>
</dbReference>
<feature type="transmembrane region" description="Helical" evidence="8">
    <location>
        <begin position="185"/>
        <end position="203"/>
    </location>
</feature>
<evidence type="ECO:0000313" key="11">
    <source>
        <dbReference type="EMBL" id="KZV89958.1"/>
    </source>
</evidence>
<proteinExistence type="predicted"/>
<dbReference type="InterPro" id="IPR003661">
    <property type="entry name" value="HisK_dim/P_dom"/>
</dbReference>
<reference evidence="11 12" key="1">
    <citation type="journal article" date="2016" name="Mol. Biol. Evol.">
        <title>Comparative Genomics of Early-Diverging Mushroom-Forming Fungi Provides Insights into the Origins of Lignocellulose Decay Capabilities.</title>
        <authorList>
            <person name="Nagy L.G."/>
            <person name="Riley R."/>
            <person name="Tritt A."/>
            <person name="Adam C."/>
            <person name="Daum C."/>
            <person name="Floudas D."/>
            <person name="Sun H."/>
            <person name="Yadav J.S."/>
            <person name="Pangilinan J."/>
            <person name="Larsson K.H."/>
            <person name="Matsuura K."/>
            <person name="Barry K."/>
            <person name="Labutti K."/>
            <person name="Kuo R."/>
            <person name="Ohm R.A."/>
            <person name="Bhattacharya S.S."/>
            <person name="Shirouzu T."/>
            <person name="Yoshinaga Y."/>
            <person name="Martin F.M."/>
            <person name="Grigoriev I.V."/>
            <person name="Hibbett D.S."/>
        </authorList>
    </citation>
    <scope>NUCLEOTIDE SEQUENCE [LARGE SCALE GENOMIC DNA]</scope>
    <source>
        <strain evidence="11 12">HHB12029</strain>
    </source>
</reference>
<dbReference type="InParanoid" id="A0A165G472"/>
<accession>A0A165G472</accession>
<feature type="domain" description="Histidine kinase" evidence="9">
    <location>
        <begin position="387"/>
        <end position="676"/>
    </location>
</feature>
<dbReference type="PANTHER" id="PTHR43047:SF66">
    <property type="entry name" value="HISKA"/>
    <property type="match status" value="1"/>
</dbReference>
<feature type="region of interest" description="Disordered" evidence="7">
    <location>
        <begin position="1"/>
        <end position="32"/>
    </location>
</feature>
<dbReference type="InterPro" id="IPR036890">
    <property type="entry name" value="HATPase_C_sf"/>
</dbReference>
<dbReference type="SMART" id="SM00388">
    <property type="entry name" value="HisKA"/>
    <property type="match status" value="1"/>
</dbReference>
<evidence type="ECO:0000256" key="3">
    <source>
        <dbReference type="ARBA" id="ARBA00022553"/>
    </source>
</evidence>
<dbReference type="Gene3D" id="1.10.287.130">
    <property type="match status" value="1"/>
</dbReference>
<feature type="compositionally biased region" description="Basic and acidic residues" evidence="7">
    <location>
        <begin position="128"/>
        <end position="139"/>
    </location>
</feature>
<dbReference type="InterPro" id="IPR011006">
    <property type="entry name" value="CheY-like_superfamily"/>
</dbReference>
<evidence type="ECO:0000256" key="6">
    <source>
        <dbReference type="PROSITE-ProRule" id="PRU00169"/>
    </source>
</evidence>
<evidence type="ECO:0000256" key="8">
    <source>
        <dbReference type="SAM" id="Phobius"/>
    </source>
</evidence>
<keyword evidence="12" id="KW-1185">Reference proteome</keyword>
<dbReference type="SUPFAM" id="SSF55874">
    <property type="entry name" value="ATPase domain of HSP90 chaperone/DNA topoisomerase II/histidine kinase"/>
    <property type="match status" value="1"/>
</dbReference>
<keyword evidence="4" id="KW-0808">Transferase</keyword>
<dbReference type="InterPro" id="IPR003594">
    <property type="entry name" value="HATPase_dom"/>
</dbReference>
<organism evidence="11 12">
    <name type="scientific">Exidia glandulosa HHB12029</name>
    <dbReference type="NCBI Taxonomy" id="1314781"/>
    <lineage>
        <taxon>Eukaryota</taxon>
        <taxon>Fungi</taxon>
        <taxon>Dikarya</taxon>
        <taxon>Basidiomycota</taxon>
        <taxon>Agaricomycotina</taxon>
        <taxon>Agaricomycetes</taxon>
        <taxon>Auriculariales</taxon>
        <taxon>Exidiaceae</taxon>
        <taxon>Exidia</taxon>
    </lineage>
</organism>
<dbReference type="STRING" id="1314781.A0A165G472"/>
<dbReference type="Pfam" id="PF02518">
    <property type="entry name" value="HATPase_c"/>
    <property type="match status" value="1"/>
</dbReference>
<sequence length="901" mass="101054">MDDSDAPSGLPLHHQTREGRSMRRRQLTFEHEGSRRTWRNILPTMFRRWVQASTGSPSDGFGRDASDSGASFSTFLTNQQQLDREKEDADWVLDEVVVNGEEAEHKHGSDKGTTTRQSESEVAGSVHRGTEHHSTHGDFRDTRGPMGFIRYTLWPNVCYFFDPKFEDLAKEAEYRKLVWYGNKKLAFFASLFLYVNWILYLIFNRSITTYEKYAYYGGLSFFTLPLPFMVVYNMPRKYPHTYQIWVCIAAWYCGIMEIIEMRQCSFFTPAHRHCGHKDFLAMMFYATAIPTLMMFVISHRLYNCIMQLVVLGLLLGVVLPVQSIFVRNIIGFAIYWIFMHGLHWSREMTERRMFMLNAQLKVAYRAQQKAQIAESKASHAKRRFASYIFHEVRVPLNTAMLAFHSLQTNNAFKADHAESQSIEIHALEASLFMMQQVLNDVLDLERMDSGRFESNPRPFPLHRAINSIMGPVGLASDAKRLSLRMALDKKIDELADTPVDEGLWVVGDEIRLRQVLTNLASNAVKFTPDGGGEVALTTKLLEYHVPKRPTNLAVPSSMGSHDKETPSTEPALTLTLAHRSDSSNPSQGKDGHVQVPTIRFRLEVSDSGPGIRPSDLVEHRLFQPFVQTAVGKSSGKGTGLGLAIVRQIVTLSGGRLGVQSRRGRGATFWVELSYPIATAQEVQLARSSTPVPTPPLVKQRHAPRVAKAKSDADMLGIASYTDPHSNPLAFVATSPQTSPPPPPDILTSSVPPAKRKQPNGGGSSFSPPDNPLTCLVVDDDELTRKMMSRVLERQGCVVETASDGREFLELLLTQGRRYDIITLDNFMPNVSGEEAVRELREAGRDDLVVGCTGNALTEDQTSYLDAGADRVLTKPINMNQLKDCLLVALQRRTPSAPESTR</sequence>
<dbReference type="Proteomes" id="UP000077266">
    <property type="component" value="Unassembled WGS sequence"/>
</dbReference>
<protein>
    <recommendedName>
        <fullName evidence="2">histidine kinase</fullName>
        <ecNumber evidence="2">2.7.13.3</ecNumber>
    </recommendedName>
</protein>
<evidence type="ECO:0000256" key="2">
    <source>
        <dbReference type="ARBA" id="ARBA00012438"/>
    </source>
</evidence>
<evidence type="ECO:0000259" key="9">
    <source>
        <dbReference type="PROSITE" id="PS50109"/>
    </source>
</evidence>
<dbReference type="InterPro" id="IPR036097">
    <property type="entry name" value="HisK_dim/P_sf"/>
</dbReference>
<feature type="modified residue" description="4-aspartylphosphate" evidence="6">
    <location>
        <position position="824"/>
    </location>
</feature>
<dbReference type="PROSITE" id="PS50110">
    <property type="entry name" value="RESPONSE_REGULATORY"/>
    <property type="match status" value="1"/>
</dbReference>
<dbReference type="SMART" id="SM00448">
    <property type="entry name" value="REC"/>
    <property type="match status" value="1"/>
</dbReference>
<feature type="region of interest" description="Disordered" evidence="7">
    <location>
        <begin position="102"/>
        <end position="139"/>
    </location>
</feature>
<dbReference type="GO" id="GO:0005886">
    <property type="term" value="C:plasma membrane"/>
    <property type="evidence" value="ECO:0007669"/>
    <property type="project" value="TreeGrafter"/>
</dbReference>
<feature type="transmembrane region" description="Helical" evidence="8">
    <location>
        <begin position="279"/>
        <end position="297"/>
    </location>
</feature>
<dbReference type="InterPro" id="IPR004358">
    <property type="entry name" value="Sig_transdc_His_kin-like_C"/>
</dbReference>
<feature type="transmembrane region" description="Helical" evidence="8">
    <location>
        <begin position="304"/>
        <end position="323"/>
    </location>
</feature>
<evidence type="ECO:0000313" key="12">
    <source>
        <dbReference type="Proteomes" id="UP000077266"/>
    </source>
</evidence>
<dbReference type="AlphaFoldDB" id="A0A165G472"/>
<dbReference type="EC" id="2.7.13.3" evidence="2"/>
<evidence type="ECO:0000256" key="5">
    <source>
        <dbReference type="ARBA" id="ARBA00022777"/>
    </source>
</evidence>
<dbReference type="GO" id="GO:0000155">
    <property type="term" value="F:phosphorelay sensor kinase activity"/>
    <property type="evidence" value="ECO:0007669"/>
    <property type="project" value="InterPro"/>
</dbReference>
<feature type="transmembrane region" description="Helical" evidence="8">
    <location>
        <begin position="215"/>
        <end position="235"/>
    </location>
</feature>
<dbReference type="PROSITE" id="PS50109">
    <property type="entry name" value="HIS_KIN"/>
    <property type="match status" value="1"/>
</dbReference>
<feature type="domain" description="Response regulatory" evidence="10">
    <location>
        <begin position="773"/>
        <end position="889"/>
    </location>
</feature>
<dbReference type="EMBL" id="KV426059">
    <property type="protein sequence ID" value="KZV89958.1"/>
    <property type="molecule type" value="Genomic_DNA"/>
</dbReference>
<feature type="region of interest" description="Disordered" evidence="7">
    <location>
        <begin position="685"/>
        <end position="707"/>
    </location>
</feature>
<feature type="compositionally biased region" description="Basic and acidic residues" evidence="7">
    <location>
        <begin position="15"/>
        <end position="32"/>
    </location>
</feature>
<name>A0A165G472_EXIGL</name>
<dbReference type="InterPro" id="IPR005467">
    <property type="entry name" value="His_kinase_dom"/>
</dbReference>
<gene>
    <name evidence="11" type="ORF">EXIGLDRAFT_838129</name>
</gene>
<dbReference type="Gene3D" id="3.40.50.2300">
    <property type="match status" value="1"/>
</dbReference>
<dbReference type="Gene3D" id="3.30.565.10">
    <property type="entry name" value="Histidine kinase-like ATPase, C-terminal domain"/>
    <property type="match status" value="1"/>
</dbReference>
<dbReference type="CDD" id="cd17546">
    <property type="entry name" value="REC_hyHK_CKI1_RcsC-like"/>
    <property type="match status" value="1"/>
</dbReference>